<feature type="compositionally biased region" description="Acidic residues" evidence="1">
    <location>
        <begin position="272"/>
        <end position="283"/>
    </location>
</feature>
<reference evidence="3" key="1">
    <citation type="submission" date="2018-12" db="EMBL/GenBank/DDBJ databases">
        <authorList>
            <person name="Syme R.A."/>
            <person name="Farfan-Caceres L."/>
            <person name="Lichtenzveig J."/>
        </authorList>
    </citation>
    <scope>NUCLEOTIDE SEQUENCE</scope>
    <source>
        <strain evidence="3">Al4</strain>
    </source>
</reference>
<dbReference type="AlphaFoldDB" id="A0A8H7JDL4"/>
<organism evidence="3 4">
    <name type="scientific">Ascochyta lentis</name>
    <dbReference type="NCBI Taxonomy" id="205686"/>
    <lineage>
        <taxon>Eukaryota</taxon>
        <taxon>Fungi</taxon>
        <taxon>Dikarya</taxon>
        <taxon>Ascomycota</taxon>
        <taxon>Pezizomycotina</taxon>
        <taxon>Dothideomycetes</taxon>
        <taxon>Pleosporomycetidae</taxon>
        <taxon>Pleosporales</taxon>
        <taxon>Pleosporineae</taxon>
        <taxon>Didymellaceae</taxon>
        <taxon>Ascochyta</taxon>
    </lineage>
</organism>
<dbReference type="Proteomes" id="UP000651452">
    <property type="component" value="Unassembled WGS sequence"/>
</dbReference>
<dbReference type="InterPro" id="IPR035240">
    <property type="entry name" value="SprT_Zn_ribbon"/>
</dbReference>
<feature type="domain" description="SprT-like" evidence="2">
    <location>
        <begin position="510"/>
        <end position="682"/>
    </location>
</feature>
<comment type="caution">
    <text evidence="3">The sequence shown here is derived from an EMBL/GenBank/DDBJ whole genome shotgun (WGS) entry which is preliminary data.</text>
</comment>
<feature type="region of interest" description="Disordered" evidence="1">
    <location>
        <begin position="21"/>
        <end position="61"/>
    </location>
</feature>
<feature type="region of interest" description="Disordered" evidence="1">
    <location>
        <begin position="74"/>
        <end position="137"/>
    </location>
</feature>
<dbReference type="SMART" id="SM00731">
    <property type="entry name" value="SprT"/>
    <property type="match status" value="1"/>
</dbReference>
<protein>
    <recommendedName>
        <fullName evidence="2">SprT-like domain-containing protein</fullName>
    </recommendedName>
</protein>
<feature type="compositionally biased region" description="Basic and acidic residues" evidence="1">
    <location>
        <begin position="254"/>
        <end position="270"/>
    </location>
</feature>
<evidence type="ECO:0000313" key="4">
    <source>
        <dbReference type="Proteomes" id="UP000651452"/>
    </source>
</evidence>
<feature type="region of interest" description="Disordered" evidence="1">
    <location>
        <begin position="448"/>
        <end position="495"/>
    </location>
</feature>
<dbReference type="InterPro" id="IPR006640">
    <property type="entry name" value="SprT-like_domain"/>
</dbReference>
<keyword evidence="4" id="KW-1185">Reference proteome</keyword>
<accession>A0A8H7JDL4</accession>
<dbReference type="GO" id="GO:0005634">
    <property type="term" value="C:nucleus"/>
    <property type="evidence" value="ECO:0007669"/>
    <property type="project" value="TreeGrafter"/>
</dbReference>
<dbReference type="PANTHER" id="PTHR23099">
    <property type="entry name" value="TRANSCRIPTIONAL REGULATOR"/>
    <property type="match status" value="1"/>
</dbReference>
<sequence length="767" mass="86254">MARLRKASPLESINFLQQPNQARPIRSSPRKAVREVSYLVSSDEDEGNIPLRPKPSKRDISDLSSIFQDDTFYTSKSHASPSISTMTPRKQRVLRPVESNSRLLRKLSDESLASPEKRPGSERRARKERISTSEVDTDIGRKRNLMYAKSLARSVAGRELRKASSKIDVLDEAGMQSSTKTRKEEQSAVVHIEVDSEPEEETSILCGDEEDMAQEEEQQRVETYNLEDPTVEEHDSDDEDIVLPVRSRQRRPQRRIESDSESEFEGKAVAEVEQEQPDVEMGEPEPLISMRPPHRKGHSTISNWAQEVIDLTDSPKAPDSFILPESTRARSSSFAVSRPATSSSDCLQPFLTYSPTPTKKRSPCKAPPIVRPTTPTLAPPSPTKLVSPSKKKPQIPKAPDLRPSLDAFWNPEVVNEWNDRHSPAKPLVSPRKQQWRDDVVKMMGGMDLEEESDSEEAYTSPAASPKKKTPRPQTTKASNSDASIPTVQQVRAQRKEFTERKHDIATSFLAELDNKICSGTISSLSQATGGIKLIWSKTLKTTAGRANWRREVIRLRTSSPGEAPTYTTETRHHCSIELASKVIDDENRLYNVLAHEFCHLTTFMISEVRNNPHGAEFKAWGRKVSNAFSDRDVEVTTKHSYAIEYKFVWECVSCGHEFKRHSRSVDTKRHSCGKCKGALVQTKPTPRGGAVGKDGKVGEVKKSDYQIFVKANFARVKSEMAALGLETQMGKVMEVVAREYREKKEREKKVGEKVVDELDEALEGLKL</sequence>
<name>A0A8H7JDL4_9PLEO</name>
<dbReference type="Pfam" id="PF17283">
    <property type="entry name" value="Zn_ribbon_SprT"/>
    <property type="match status" value="1"/>
</dbReference>
<feature type="compositionally biased region" description="Polar residues" evidence="1">
    <location>
        <begin position="74"/>
        <end position="88"/>
    </location>
</feature>
<dbReference type="OrthoDB" id="20772at2759"/>
<feature type="compositionally biased region" description="Basic and acidic residues" evidence="1">
    <location>
        <begin position="115"/>
        <end position="131"/>
    </location>
</feature>
<feature type="compositionally biased region" description="Polar residues" evidence="1">
    <location>
        <begin position="329"/>
        <end position="357"/>
    </location>
</feature>
<dbReference type="GO" id="GO:0006950">
    <property type="term" value="P:response to stress"/>
    <property type="evidence" value="ECO:0007669"/>
    <property type="project" value="UniProtKB-ARBA"/>
</dbReference>
<dbReference type="EMBL" id="RZGK01000002">
    <property type="protein sequence ID" value="KAF9701177.1"/>
    <property type="molecule type" value="Genomic_DNA"/>
</dbReference>
<dbReference type="Pfam" id="PF10263">
    <property type="entry name" value="SprT-like"/>
    <property type="match status" value="1"/>
</dbReference>
<feature type="region of interest" description="Disordered" evidence="1">
    <location>
        <begin position="173"/>
        <end position="202"/>
    </location>
</feature>
<evidence type="ECO:0000259" key="2">
    <source>
        <dbReference type="SMART" id="SM00731"/>
    </source>
</evidence>
<feature type="region of interest" description="Disordered" evidence="1">
    <location>
        <begin position="417"/>
        <end position="436"/>
    </location>
</feature>
<feature type="region of interest" description="Disordered" evidence="1">
    <location>
        <begin position="224"/>
        <end position="298"/>
    </location>
</feature>
<evidence type="ECO:0000256" key="1">
    <source>
        <dbReference type="SAM" id="MobiDB-lite"/>
    </source>
</evidence>
<reference evidence="3" key="2">
    <citation type="submission" date="2020-09" db="EMBL/GenBank/DDBJ databases">
        <title>Reference genome assembly for Australian Ascochyta lentis isolate Al4.</title>
        <authorList>
            <person name="Lee R.C."/>
            <person name="Farfan-Caceres L.M."/>
            <person name="Debler J.W."/>
            <person name="Williams A.H."/>
            <person name="Henares B.M."/>
        </authorList>
    </citation>
    <scope>NUCLEOTIDE SEQUENCE</scope>
    <source>
        <strain evidence="3">Al4</strain>
    </source>
</reference>
<feature type="region of interest" description="Disordered" evidence="1">
    <location>
        <begin position="315"/>
        <end position="403"/>
    </location>
</feature>
<gene>
    <name evidence="3" type="ORF">EKO04_000761</name>
</gene>
<evidence type="ECO:0000313" key="3">
    <source>
        <dbReference type="EMBL" id="KAF9701177.1"/>
    </source>
</evidence>
<feature type="compositionally biased region" description="Polar residues" evidence="1">
    <location>
        <begin position="477"/>
        <end position="491"/>
    </location>
</feature>
<dbReference type="PANTHER" id="PTHR23099:SF0">
    <property type="entry name" value="GERM CELL NUCLEAR ACIDIC PROTEIN"/>
    <property type="match status" value="1"/>
</dbReference>
<proteinExistence type="predicted"/>